<evidence type="ECO:0000256" key="8">
    <source>
        <dbReference type="SAM" id="Phobius"/>
    </source>
</evidence>
<dbReference type="PANTHER" id="PTHR43634">
    <property type="entry name" value="OW CONDUCTANCE MECHANOSENSITIVE CHANNEL"/>
    <property type="match status" value="1"/>
</dbReference>
<evidence type="ECO:0000256" key="2">
    <source>
        <dbReference type="ARBA" id="ARBA00008017"/>
    </source>
</evidence>
<feature type="transmembrane region" description="Helical" evidence="8">
    <location>
        <begin position="171"/>
        <end position="191"/>
    </location>
</feature>
<dbReference type="InterPro" id="IPR023408">
    <property type="entry name" value="MscS_beta-dom_sf"/>
</dbReference>
<dbReference type="STRING" id="574349.SAMN05443545_105120"/>
<dbReference type="InterPro" id="IPR045042">
    <property type="entry name" value="YnaI-like"/>
</dbReference>
<dbReference type="InterPro" id="IPR011014">
    <property type="entry name" value="MscS_channel_TM-2"/>
</dbReference>
<feature type="transmembrane region" description="Helical" evidence="8">
    <location>
        <begin position="101"/>
        <end position="121"/>
    </location>
</feature>
<sequence length="413" mass="46810">MQEWITPLETLIEARLGVPTWLVIPVLIVLVTIVIDLLAWLIIWRLGPLLERTRNRWDDTIIMALRKPLRVWIWSMAFIGLLRFTGLRLELNWINDNDGRVAGLFSLLMLAWVGVRLVGLIEQRLIFPPAKHKAKSLDPTTASAISKVVGAAIMVVVCLLGFQLLGMNLSGLLAFGGIGGIMIGFAARDVLANFFSGLAIHLDDPFKVGDWIRSPDRDIEGIVEDIGWRLTRIRTFDSRPLYVPNATFSNISVENPSRMFNRRIFQQLALRYCDIVQVRDIVNDVHRMLEEHEHIDHQQATLVNFQRFGDDNLELFLHAYTRTTDWAEHQDIQQDILLRIADIITSHDAALATPAREIHLYDETRPVSHDRDEQRAASDHPGTPGQYRSTGSRPLRGDEPSANSQVSDQDADA</sequence>
<evidence type="ECO:0000256" key="3">
    <source>
        <dbReference type="ARBA" id="ARBA00022475"/>
    </source>
</evidence>
<dbReference type="Pfam" id="PF21082">
    <property type="entry name" value="MS_channel_3rd"/>
    <property type="match status" value="1"/>
</dbReference>
<feature type="transmembrane region" description="Helical" evidence="8">
    <location>
        <begin position="71"/>
        <end position="89"/>
    </location>
</feature>
<evidence type="ECO:0000259" key="10">
    <source>
        <dbReference type="Pfam" id="PF21082"/>
    </source>
</evidence>
<dbReference type="Gene3D" id="3.30.70.100">
    <property type="match status" value="1"/>
</dbReference>
<feature type="transmembrane region" description="Helical" evidence="8">
    <location>
        <begin position="142"/>
        <end position="165"/>
    </location>
</feature>
<evidence type="ECO:0000259" key="9">
    <source>
        <dbReference type="Pfam" id="PF00924"/>
    </source>
</evidence>
<dbReference type="InterPro" id="IPR006685">
    <property type="entry name" value="MscS_channel_2nd"/>
</dbReference>
<evidence type="ECO:0000313" key="11">
    <source>
        <dbReference type="EMBL" id="SDX36826.1"/>
    </source>
</evidence>
<keyword evidence="4 8" id="KW-0812">Transmembrane</keyword>
<name>A0A1H3B4E9_9GAMM</name>
<dbReference type="InterPro" id="IPR006686">
    <property type="entry name" value="MscS_channel_CS"/>
</dbReference>
<dbReference type="InterPro" id="IPR010920">
    <property type="entry name" value="LSM_dom_sf"/>
</dbReference>
<evidence type="ECO:0000256" key="6">
    <source>
        <dbReference type="ARBA" id="ARBA00023136"/>
    </source>
</evidence>
<dbReference type="SUPFAM" id="SSF82861">
    <property type="entry name" value="Mechanosensitive channel protein MscS (YggB), transmembrane region"/>
    <property type="match status" value="1"/>
</dbReference>
<feature type="domain" description="Mechanosensitive ion channel MscS C-terminal" evidence="10">
    <location>
        <begin position="274"/>
        <end position="349"/>
    </location>
</feature>
<dbReference type="Pfam" id="PF00924">
    <property type="entry name" value="MS_channel_2nd"/>
    <property type="match status" value="1"/>
</dbReference>
<dbReference type="PANTHER" id="PTHR43634:SF2">
    <property type="entry name" value="LOW CONDUCTANCE MECHANOSENSITIVE CHANNEL YNAI"/>
    <property type="match status" value="1"/>
</dbReference>
<evidence type="ECO:0000256" key="5">
    <source>
        <dbReference type="ARBA" id="ARBA00022989"/>
    </source>
</evidence>
<evidence type="ECO:0000256" key="1">
    <source>
        <dbReference type="ARBA" id="ARBA00004651"/>
    </source>
</evidence>
<comment type="subcellular location">
    <subcellularLocation>
        <location evidence="1">Cell membrane</location>
        <topology evidence="1">Multi-pass membrane protein</topology>
    </subcellularLocation>
</comment>
<dbReference type="InterPro" id="IPR049278">
    <property type="entry name" value="MS_channel_C"/>
</dbReference>
<feature type="domain" description="Mechanosensitive ion channel MscS" evidence="9">
    <location>
        <begin position="189"/>
        <end position="258"/>
    </location>
</feature>
<dbReference type="EMBL" id="FNNI01000005">
    <property type="protein sequence ID" value="SDX36826.1"/>
    <property type="molecule type" value="Genomic_DNA"/>
</dbReference>
<dbReference type="Gene3D" id="1.10.287.1260">
    <property type="match status" value="1"/>
</dbReference>
<keyword evidence="6 8" id="KW-0472">Membrane</keyword>
<keyword evidence="12" id="KW-1185">Reference proteome</keyword>
<protein>
    <submittedName>
        <fullName evidence="11">MscS family membrane protein</fullName>
    </submittedName>
</protein>
<evidence type="ECO:0000256" key="7">
    <source>
        <dbReference type="SAM" id="MobiDB-lite"/>
    </source>
</evidence>
<dbReference type="Proteomes" id="UP000198500">
    <property type="component" value="Unassembled WGS sequence"/>
</dbReference>
<feature type="region of interest" description="Disordered" evidence="7">
    <location>
        <begin position="363"/>
        <end position="413"/>
    </location>
</feature>
<accession>A0A1H3B4E9</accession>
<dbReference type="AlphaFoldDB" id="A0A1H3B4E9"/>
<keyword evidence="3" id="KW-1003">Cell membrane</keyword>
<dbReference type="GO" id="GO:0005886">
    <property type="term" value="C:plasma membrane"/>
    <property type="evidence" value="ECO:0007669"/>
    <property type="project" value="UniProtKB-SubCell"/>
</dbReference>
<dbReference type="PROSITE" id="PS01246">
    <property type="entry name" value="UPF0003"/>
    <property type="match status" value="1"/>
</dbReference>
<keyword evidence="5 8" id="KW-1133">Transmembrane helix</keyword>
<reference evidence="11 12" key="1">
    <citation type="submission" date="2016-10" db="EMBL/GenBank/DDBJ databases">
        <authorList>
            <person name="de Groot N.N."/>
        </authorList>
    </citation>
    <scope>NUCLEOTIDE SEQUENCE [LARGE SCALE GENOMIC DNA]</scope>
    <source>
        <strain evidence="11 12">DSM 19219</strain>
    </source>
</reference>
<dbReference type="RefSeq" id="WP_175529817.1">
    <property type="nucleotide sequence ID" value="NZ_BMXH01000003.1"/>
</dbReference>
<comment type="similarity">
    <text evidence="2">Belongs to the MscS (TC 1.A.23) family.</text>
</comment>
<dbReference type="SUPFAM" id="SSF82689">
    <property type="entry name" value="Mechanosensitive channel protein MscS (YggB), C-terminal domain"/>
    <property type="match status" value="1"/>
</dbReference>
<dbReference type="InterPro" id="IPR011066">
    <property type="entry name" value="MscS_channel_C_sf"/>
</dbReference>
<gene>
    <name evidence="11" type="ORF">SAMN05443545_105120</name>
</gene>
<organism evidence="11 12">
    <name type="scientific">Aidingimonas halophila</name>
    <dbReference type="NCBI Taxonomy" id="574349"/>
    <lineage>
        <taxon>Bacteria</taxon>
        <taxon>Pseudomonadati</taxon>
        <taxon>Pseudomonadota</taxon>
        <taxon>Gammaproteobacteria</taxon>
        <taxon>Oceanospirillales</taxon>
        <taxon>Halomonadaceae</taxon>
        <taxon>Aidingimonas</taxon>
    </lineage>
</organism>
<proteinExistence type="inferred from homology"/>
<dbReference type="GO" id="GO:0008381">
    <property type="term" value="F:mechanosensitive monoatomic ion channel activity"/>
    <property type="evidence" value="ECO:0007669"/>
    <property type="project" value="UniProtKB-ARBA"/>
</dbReference>
<dbReference type="Gene3D" id="2.30.30.60">
    <property type="match status" value="1"/>
</dbReference>
<dbReference type="SUPFAM" id="SSF50182">
    <property type="entry name" value="Sm-like ribonucleoproteins"/>
    <property type="match status" value="1"/>
</dbReference>
<feature type="compositionally biased region" description="Polar residues" evidence="7">
    <location>
        <begin position="401"/>
        <end position="413"/>
    </location>
</feature>
<feature type="transmembrane region" description="Helical" evidence="8">
    <location>
        <begin position="20"/>
        <end position="44"/>
    </location>
</feature>
<evidence type="ECO:0000313" key="12">
    <source>
        <dbReference type="Proteomes" id="UP000198500"/>
    </source>
</evidence>
<feature type="compositionally biased region" description="Basic and acidic residues" evidence="7">
    <location>
        <begin position="363"/>
        <end position="378"/>
    </location>
</feature>
<evidence type="ECO:0000256" key="4">
    <source>
        <dbReference type="ARBA" id="ARBA00022692"/>
    </source>
</evidence>